<name>A0AAW4WYJ0_9FIRM</name>
<dbReference type="InterPro" id="IPR006680">
    <property type="entry name" value="Amidohydro-rel"/>
</dbReference>
<comment type="cofactor">
    <cofactor evidence="1">
        <name>Zn(2+)</name>
        <dbReference type="ChEBI" id="CHEBI:29105"/>
    </cofactor>
</comment>
<keyword evidence="4" id="KW-1185">Reference proteome</keyword>
<dbReference type="InterPro" id="IPR032466">
    <property type="entry name" value="Metal_Hydrolase"/>
</dbReference>
<dbReference type="SUPFAM" id="SSF51556">
    <property type="entry name" value="Metallo-dependent hydrolases"/>
    <property type="match status" value="1"/>
</dbReference>
<dbReference type="InterPro" id="IPR050378">
    <property type="entry name" value="Metallo-dep_Hydrolases_sf"/>
</dbReference>
<evidence type="ECO:0000259" key="2">
    <source>
        <dbReference type="Pfam" id="PF01979"/>
    </source>
</evidence>
<evidence type="ECO:0000313" key="4">
    <source>
        <dbReference type="Proteomes" id="UP001199296"/>
    </source>
</evidence>
<dbReference type="InterPro" id="IPR011059">
    <property type="entry name" value="Metal-dep_hydrolase_composite"/>
</dbReference>
<proteinExistence type="predicted"/>
<dbReference type="Pfam" id="PF01979">
    <property type="entry name" value="Amidohydro_1"/>
    <property type="match status" value="1"/>
</dbReference>
<dbReference type="AlphaFoldDB" id="A0AAW4WYJ0"/>
<protein>
    <submittedName>
        <fullName evidence="3">Amidohydrolase family protein</fullName>
    </submittedName>
</protein>
<feature type="domain" description="Amidohydrolase-related" evidence="2">
    <location>
        <begin position="50"/>
        <end position="430"/>
    </location>
</feature>
<dbReference type="GO" id="GO:0016812">
    <property type="term" value="F:hydrolase activity, acting on carbon-nitrogen (but not peptide) bonds, in cyclic amides"/>
    <property type="evidence" value="ECO:0007669"/>
    <property type="project" value="TreeGrafter"/>
</dbReference>
<evidence type="ECO:0000313" key="3">
    <source>
        <dbReference type="EMBL" id="MCC3143977.1"/>
    </source>
</evidence>
<dbReference type="SUPFAM" id="SSF51338">
    <property type="entry name" value="Composite domain of metallo-dependent hydrolases"/>
    <property type="match status" value="1"/>
</dbReference>
<dbReference type="GO" id="GO:0005829">
    <property type="term" value="C:cytosol"/>
    <property type="evidence" value="ECO:0007669"/>
    <property type="project" value="TreeGrafter"/>
</dbReference>
<dbReference type="PANTHER" id="PTHR11647">
    <property type="entry name" value="HYDRANTOINASE/DIHYDROPYRIMIDINASE FAMILY MEMBER"/>
    <property type="match status" value="1"/>
</dbReference>
<accession>A0AAW4WYJ0</accession>
<organism evidence="3 4">
    <name type="scientific">Halanaerobium polyolivorans</name>
    <dbReference type="NCBI Taxonomy" id="2886943"/>
    <lineage>
        <taxon>Bacteria</taxon>
        <taxon>Bacillati</taxon>
        <taxon>Bacillota</taxon>
        <taxon>Clostridia</taxon>
        <taxon>Halanaerobiales</taxon>
        <taxon>Halanaerobiaceae</taxon>
        <taxon>Halanaerobium</taxon>
    </lineage>
</organism>
<sequence length="450" mass="49976">MYDLLIKNGIIIDPIEGKAKTNISLKDGKIAKLSQNDMAAKKEINAEGQYISPGFIDIHIHEDKLINNKIEFDVFKTIVLMGVTTAVGGNCGFSSQNLSNYFDELEKKKPLINYLSLSGYGSLREKAGVKDNYKDISGSKFKEIKRLLKEDLEAGSLGLSFGLEYTPGISTKEMIELSELIAEYPDRLVTAHYRFDSLRALESIAELIIISRETGQKIQISHLGSCTAYGQTTEALKMIEQANKAGVDLMADIYPYDAFSSYIGSAVFDPGCFKNWGINYQAVKILEGKYKGHKCTEEIFKYLRKNEVDTLVAVSAMDEEEIVEAIQNPLLMIASDGLLNNGQGHPRSAGTFPRVIAKYVREEKQISLKDAVKKMSYLPAKRIGLKQKGRIKAGYDADLTIFDFAKIKDNATFEEPTKAPTGINHVLIKGVEIVQQSKLTGKRSAEIIKL</sequence>
<gene>
    <name evidence="3" type="ORF">LJ207_01395</name>
</gene>
<dbReference type="EMBL" id="JAJFAT010000001">
    <property type="protein sequence ID" value="MCC3143977.1"/>
    <property type="molecule type" value="Genomic_DNA"/>
</dbReference>
<dbReference type="RefSeq" id="WP_229343368.1">
    <property type="nucleotide sequence ID" value="NZ_JAJFAT010000001.1"/>
</dbReference>
<dbReference type="Proteomes" id="UP001199296">
    <property type="component" value="Unassembled WGS sequence"/>
</dbReference>
<comment type="caution">
    <text evidence="3">The sequence shown here is derived from an EMBL/GenBank/DDBJ whole genome shotgun (WGS) entry which is preliminary data.</text>
</comment>
<dbReference type="Gene3D" id="3.20.20.140">
    <property type="entry name" value="Metal-dependent hydrolases"/>
    <property type="match status" value="2"/>
</dbReference>
<dbReference type="PANTHER" id="PTHR11647:SF1">
    <property type="entry name" value="COLLAPSIN RESPONSE MEDIATOR PROTEIN"/>
    <property type="match status" value="1"/>
</dbReference>
<evidence type="ECO:0000256" key="1">
    <source>
        <dbReference type="ARBA" id="ARBA00001947"/>
    </source>
</evidence>
<reference evidence="3 4" key="1">
    <citation type="submission" date="2021-10" db="EMBL/GenBank/DDBJ databases">
        <authorList>
            <person name="Grouzdev D.S."/>
            <person name="Pantiukh K.S."/>
            <person name="Krutkina M.S."/>
        </authorList>
    </citation>
    <scope>NUCLEOTIDE SEQUENCE [LARGE SCALE GENOMIC DNA]</scope>
    <source>
        <strain evidence="3 4">Z-7514</strain>
    </source>
</reference>